<protein>
    <recommendedName>
        <fullName evidence="2">N-acetyltransferase domain-containing protein</fullName>
    </recommendedName>
</protein>
<gene>
    <name evidence="3" type="ORF">BJ322DRAFT_339688</name>
</gene>
<dbReference type="EMBL" id="WIUZ02000018">
    <property type="protein sequence ID" value="KAF9779780.1"/>
    <property type="molecule type" value="Genomic_DNA"/>
</dbReference>
<dbReference type="InterPro" id="IPR052742">
    <property type="entry name" value="Mito_N-acetyltransferase"/>
</dbReference>
<reference evidence="3" key="2">
    <citation type="submission" date="2020-11" db="EMBL/GenBank/DDBJ databases">
        <authorList>
            <consortium name="DOE Joint Genome Institute"/>
            <person name="Kuo A."/>
            <person name="Miyauchi S."/>
            <person name="Kiss E."/>
            <person name="Drula E."/>
            <person name="Kohler A."/>
            <person name="Sanchez-Garcia M."/>
            <person name="Andreopoulos B."/>
            <person name="Barry K.W."/>
            <person name="Bonito G."/>
            <person name="Buee M."/>
            <person name="Carver A."/>
            <person name="Chen C."/>
            <person name="Cichocki N."/>
            <person name="Clum A."/>
            <person name="Culley D."/>
            <person name="Crous P.W."/>
            <person name="Fauchery L."/>
            <person name="Girlanda M."/>
            <person name="Hayes R."/>
            <person name="Keri Z."/>
            <person name="Labutti K."/>
            <person name="Lipzen A."/>
            <person name="Lombard V."/>
            <person name="Magnuson J."/>
            <person name="Maillard F."/>
            <person name="Morin E."/>
            <person name="Murat C."/>
            <person name="Nolan M."/>
            <person name="Ohm R."/>
            <person name="Pangilinan J."/>
            <person name="Pereira M."/>
            <person name="Perotto S."/>
            <person name="Peter M."/>
            <person name="Riley R."/>
            <person name="Sitrit Y."/>
            <person name="Stielow B."/>
            <person name="Szollosi G."/>
            <person name="Zifcakova L."/>
            <person name="Stursova M."/>
            <person name="Spatafora J.W."/>
            <person name="Tedersoo L."/>
            <person name="Vaario L.-M."/>
            <person name="Yamada A."/>
            <person name="Yan M."/>
            <person name="Wang P."/>
            <person name="Xu J."/>
            <person name="Bruns T."/>
            <person name="Baldrian P."/>
            <person name="Vilgalys R."/>
            <person name="Henrissat B."/>
            <person name="Grigoriev I.V."/>
            <person name="Hibbett D."/>
            <person name="Nagy L.G."/>
            <person name="Martin F.M."/>
        </authorList>
    </citation>
    <scope>NUCLEOTIDE SEQUENCE</scope>
    <source>
        <strain evidence="3">UH-Tt-Lm1</strain>
    </source>
</reference>
<name>A0A9P6L2I9_9AGAM</name>
<evidence type="ECO:0000259" key="2">
    <source>
        <dbReference type="PROSITE" id="PS51186"/>
    </source>
</evidence>
<dbReference type="SUPFAM" id="SSF55729">
    <property type="entry name" value="Acyl-CoA N-acyltransferases (Nat)"/>
    <property type="match status" value="1"/>
</dbReference>
<keyword evidence="4" id="KW-1185">Reference proteome</keyword>
<dbReference type="AlphaFoldDB" id="A0A9P6L2I9"/>
<dbReference type="Gene3D" id="3.40.630.30">
    <property type="match status" value="1"/>
</dbReference>
<accession>A0A9P6L2I9</accession>
<organism evidence="3 4">
    <name type="scientific">Thelephora terrestris</name>
    <dbReference type="NCBI Taxonomy" id="56493"/>
    <lineage>
        <taxon>Eukaryota</taxon>
        <taxon>Fungi</taxon>
        <taxon>Dikarya</taxon>
        <taxon>Basidiomycota</taxon>
        <taxon>Agaricomycotina</taxon>
        <taxon>Agaricomycetes</taxon>
        <taxon>Thelephorales</taxon>
        <taxon>Thelephoraceae</taxon>
        <taxon>Thelephora</taxon>
    </lineage>
</organism>
<evidence type="ECO:0000256" key="1">
    <source>
        <dbReference type="SAM" id="MobiDB-lite"/>
    </source>
</evidence>
<evidence type="ECO:0000313" key="3">
    <source>
        <dbReference type="EMBL" id="KAF9779780.1"/>
    </source>
</evidence>
<dbReference type="OrthoDB" id="10264707at2759"/>
<dbReference type="Pfam" id="PF00583">
    <property type="entry name" value="Acetyltransf_1"/>
    <property type="match status" value="1"/>
</dbReference>
<dbReference type="PANTHER" id="PTHR43138:SF1">
    <property type="entry name" value="N-ACETYLTRANSFERASE ACA1"/>
    <property type="match status" value="1"/>
</dbReference>
<dbReference type="GO" id="GO:0016747">
    <property type="term" value="F:acyltransferase activity, transferring groups other than amino-acyl groups"/>
    <property type="evidence" value="ECO:0007669"/>
    <property type="project" value="InterPro"/>
</dbReference>
<reference evidence="3" key="1">
    <citation type="journal article" date="2020" name="Nat. Commun.">
        <title>Large-scale genome sequencing of mycorrhizal fungi provides insights into the early evolution of symbiotic traits.</title>
        <authorList>
            <person name="Miyauchi S."/>
            <person name="Kiss E."/>
            <person name="Kuo A."/>
            <person name="Drula E."/>
            <person name="Kohler A."/>
            <person name="Sanchez-Garcia M."/>
            <person name="Morin E."/>
            <person name="Andreopoulos B."/>
            <person name="Barry K.W."/>
            <person name="Bonito G."/>
            <person name="Buee M."/>
            <person name="Carver A."/>
            <person name="Chen C."/>
            <person name="Cichocki N."/>
            <person name="Clum A."/>
            <person name="Culley D."/>
            <person name="Crous P.W."/>
            <person name="Fauchery L."/>
            <person name="Girlanda M."/>
            <person name="Hayes R.D."/>
            <person name="Keri Z."/>
            <person name="LaButti K."/>
            <person name="Lipzen A."/>
            <person name="Lombard V."/>
            <person name="Magnuson J."/>
            <person name="Maillard F."/>
            <person name="Murat C."/>
            <person name="Nolan M."/>
            <person name="Ohm R.A."/>
            <person name="Pangilinan J."/>
            <person name="Pereira M.F."/>
            <person name="Perotto S."/>
            <person name="Peter M."/>
            <person name="Pfister S."/>
            <person name="Riley R."/>
            <person name="Sitrit Y."/>
            <person name="Stielow J.B."/>
            <person name="Szollosi G."/>
            <person name="Zifcakova L."/>
            <person name="Stursova M."/>
            <person name="Spatafora J.W."/>
            <person name="Tedersoo L."/>
            <person name="Vaario L.M."/>
            <person name="Yamada A."/>
            <person name="Yan M."/>
            <person name="Wang P."/>
            <person name="Xu J."/>
            <person name="Bruns T."/>
            <person name="Baldrian P."/>
            <person name="Vilgalys R."/>
            <person name="Dunand C."/>
            <person name="Henrissat B."/>
            <person name="Grigoriev I.V."/>
            <person name="Hibbett D."/>
            <person name="Nagy L.G."/>
            <person name="Martin F.M."/>
        </authorList>
    </citation>
    <scope>NUCLEOTIDE SEQUENCE</scope>
    <source>
        <strain evidence="3">UH-Tt-Lm1</strain>
    </source>
</reference>
<proteinExistence type="predicted"/>
<feature type="domain" description="N-acetyltransferase" evidence="2">
    <location>
        <begin position="94"/>
        <end position="250"/>
    </location>
</feature>
<dbReference type="InterPro" id="IPR016181">
    <property type="entry name" value="Acyl_CoA_acyltransferase"/>
</dbReference>
<comment type="caution">
    <text evidence="3">The sequence shown here is derived from an EMBL/GenBank/DDBJ whole genome shotgun (WGS) entry which is preliminary data.</text>
</comment>
<evidence type="ECO:0000313" key="4">
    <source>
        <dbReference type="Proteomes" id="UP000736335"/>
    </source>
</evidence>
<dbReference type="GO" id="GO:0005634">
    <property type="term" value="C:nucleus"/>
    <property type="evidence" value="ECO:0007669"/>
    <property type="project" value="TreeGrafter"/>
</dbReference>
<dbReference type="InterPro" id="IPR000182">
    <property type="entry name" value="GNAT_dom"/>
</dbReference>
<dbReference type="PROSITE" id="PS51186">
    <property type="entry name" value="GNAT"/>
    <property type="match status" value="1"/>
</dbReference>
<dbReference type="Proteomes" id="UP000736335">
    <property type="component" value="Unassembled WGS sequence"/>
</dbReference>
<sequence length="254" mass="27877">MSAYGAIGPKRHRGESPLPNTRWTVRDKTTGSPIFIDMHHLTLEMAMKCPGLVEYLHSVFARVVEDGRTYPMEVAEGESYSRQAFEGYFFAADVIVGVLAAEGNGDGFSVDQQAAAQVIPGTDRPLGLSGSSQDGKPLVWGNVVAGFYYVKPNYPGRSSHICNAGFIVPPNHWNKGYGRVLANSFLYYGPKLGYQASVFNLVYVNNIASVKLWEALGFTRAGLIPNAGRLKKEGGGEEYVDAIIYYKDFEDCKQ</sequence>
<dbReference type="PANTHER" id="PTHR43138">
    <property type="entry name" value="ACETYLTRANSFERASE, GNAT FAMILY"/>
    <property type="match status" value="1"/>
</dbReference>
<feature type="region of interest" description="Disordered" evidence="1">
    <location>
        <begin position="1"/>
        <end position="20"/>
    </location>
</feature>